<organism evidence="2 3">
    <name type="scientific">Arthrobacter ramosus</name>
    <dbReference type="NCBI Taxonomy" id="1672"/>
    <lineage>
        <taxon>Bacteria</taxon>
        <taxon>Bacillati</taxon>
        <taxon>Actinomycetota</taxon>
        <taxon>Actinomycetes</taxon>
        <taxon>Micrococcales</taxon>
        <taxon>Micrococcaceae</taxon>
        <taxon>Arthrobacter</taxon>
    </lineage>
</organism>
<dbReference type="SUPFAM" id="SSF53474">
    <property type="entry name" value="alpha/beta-Hydrolases"/>
    <property type="match status" value="1"/>
</dbReference>
<gene>
    <name evidence="2" type="ORF">ACFFP1_00645</name>
</gene>
<evidence type="ECO:0000259" key="1">
    <source>
        <dbReference type="Pfam" id="PF00561"/>
    </source>
</evidence>
<dbReference type="InterPro" id="IPR029058">
    <property type="entry name" value="AB_hydrolase_fold"/>
</dbReference>
<comment type="caution">
    <text evidence="2">The sequence shown here is derived from an EMBL/GenBank/DDBJ whole genome shotgun (WGS) entry which is preliminary data.</text>
</comment>
<accession>A0ABV5XTD4</accession>
<dbReference type="RefSeq" id="WP_372460975.1">
    <property type="nucleotide sequence ID" value="NZ_BAAAWN010000001.1"/>
</dbReference>
<dbReference type="Pfam" id="PF00561">
    <property type="entry name" value="Abhydrolase_1"/>
    <property type="match status" value="1"/>
</dbReference>
<evidence type="ECO:0000313" key="2">
    <source>
        <dbReference type="EMBL" id="MFB9818003.1"/>
    </source>
</evidence>
<evidence type="ECO:0000313" key="3">
    <source>
        <dbReference type="Proteomes" id="UP001589702"/>
    </source>
</evidence>
<sequence>MGAGPVVVVGHSTGTQFATELAVRRPELVSHVVLIGPVVDSERRTVLRQSLALGLDSLLESPSGNAIVFTDYAHVVQHGAPVRMAAGILALAGVQGSH</sequence>
<name>A0ABV5XTD4_ARTRM</name>
<reference evidence="2 3" key="1">
    <citation type="submission" date="2024-09" db="EMBL/GenBank/DDBJ databases">
        <authorList>
            <person name="Sun Q."/>
            <person name="Mori K."/>
        </authorList>
    </citation>
    <scope>NUCLEOTIDE SEQUENCE [LARGE SCALE GENOMIC DNA]</scope>
    <source>
        <strain evidence="2 3">JCM 1334</strain>
    </source>
</reference>
<feature type="domain" description="AB hydrolase-1" evidence="1">
    <location>
        <begin position="2"/>
        <end position="39"/>
    </location>
</feature>
<dbReference type="Gene3D" id="3.40.50.1820">
    <property type="entry name" value="alpha/beta hydrolase"/>
    <property type="match status" value="1"/>
</dbReference>
<keyword evidence="3" id="KW-1185">Reference proteome</keyword>
<dbReference type="EMBL" id="JBHMBC010000002">
    <property type="protein sequence ID" value="MFB9818003.1"/>
    <property type="molecule type" value="Genomic_DNA"/>
</dbReference>
<dbReference type="InterPro" id="IPR000073">
    <property type="entry name" value="AB_hydrolase_1"/>
</dbReference>
<proteinExistence type="predicted"/>
<dbReference type="Proteomes" id="UP001589702">
    <property type="component" value="Unassembled WGS sequence"/>
</dbReference>
<dbReference type="GO" id="GO:0016787">
    <property type="term" value="F:hydrolase activity"/>
    <property type="evidence" value="ECO:0007669"/>
    <property type="project" value="UniProtKB-KW"/>
</dbReference>
<protein>
    <submittedName>
        <fullName evidence="2">Alpha/beta fold hydrolase</fullName>
    </submittedName>
</protein>
<keyword evidence="2" id="KW-0378">Hydrolase</keyword>